<reference evidence="1 2" key="1">
    <citation type="submission" date="2019-03" db="EMBL/GenBank/DDBJ databases">
        <title>Genomic Encyclopedia of Type Strains, Phase IV (KMG-IV): sequencing the most valuable type-strain genomes for metagenomic binning, comparative biology and taxonomic classification.</title>
        <authorList>
            <person name="Goeker M."/>
        </authorList>
    </citation>
    <scope>NUCLEOTIDE SEQUENCE [LARGE SCALE GENOMIC DNA]</scope>
    <source>
        <strain evidence="1 2">DSM 23344</strain>
    </source>
</reference>
<accession>A0A4R2KMB7</accession>
<protein>
    <submittedName>
        <fullName evidence="1">Uncharacterized protein</fullName>
    </submittedName>
</protein>
<dbReference type="AlphaFoldDB" id="A0A4R2KMB7"/>
<dbReference type="RefSeq" id="WP_117319703.1">
    <property type="nucleotide sequence ID" value="NZ_QQSW01000036.1"/>
</dbReference>
<evidence type="ECO:0000313" key="1">
    <source>
        <dbReference type="EMBL" id="TCO73687.1"/>
    </source>
</evidence>
<gene>
    <name evidence="1" type="ORF">EV688_1153</name>
</gene>
<sequence>MPALWILLTLLATAGASATGYYLLGPDASKQRTECVEKMTEALDPSTVNSVKAIVRQCRERFPD</sequence>
<comment type="caution">
    <text evidence="1">The sequence shown here is derived from an EMBL/GenBank/DDBJ whole genome shotgun (WGS) entry which is preliminary data.</text>
</comment>
<evidence type="ECO:0000313" key="2">
    <source>
        <dbReference type="Proteomes" id="UP000294980"/>
    </source>
</evidence>
<proteinExistence type="predicted"/>
<dbReference type="Proteomes" id="UP000294980">
    <property type="component" value="Unassembled WGS sequence"/>
</dbReference>
<name>A0A4R2KMB7_9GAMM</name>
<dbReference type="EMBL" id="SLWX01000015">
    <property type="protein sequence ID" value="TCO73687.1"/>
    <property type="molecule type" value="Genomic_DNA"/>
</dbReference>
<organism evidence="1 2">
    <name type="scientific">Chromatocurvus halotolerans</name>
    <dbReference type="NCBI Taxonomy" id="1132028"/>
    <lineage>
        <taxon>Bacteria</taxon>
        <taxon>Pseudomonadati</taxon>
        <taxon>Pseudomonadota</taxon>
        <taxon>Gammaproteobacteria</taxon>
        <taxon>Cellvibrionales</taxon>
        <taxon>Halieaceae</taxon>
        <taxon>Chromatocurvus</taxon>
    </lineage>
</organism>
<keyword evidence="2" id="KW-1185">Reference proteome</keyword>